<keyword evidence="4 5" id="KW-0472">Membrane</keyword>
<evidence type="ECO:0000256" key="2">
    <source>
        <dbReference type="ARBA" id="ARBA00022692"/>
    </source>
</evidence>
<feature type="transmembrane region" description="Helical" evidence="5">
    <location>
        <begin position="172"/>
        <end position="189"/>
    </location>
</feature>
<feature type="transmembrane region" description="Helical" evidence="5">
    <location>
        <begin position="99"/>
        <end position="119"/>
    </location>
</feature>
<evidence type="ECO:0000256" key="4">
    <source>
        <dbReference type="ARBA" id="ARBA00023136"/>
    </source>
</evidence>
<feature type="transmembrane region" description="Helical" evidence="5">
    <location>
        <begin position="195"/>
        <end position="214"/>
    </location>
</feature>
<feature type="transmembrane region" description="Helical" evidence="5">
    <location>
        <begin position="246"/>
        <end position="263"/>
    </location>
</feature>
<dbReference type="Pfam" id="PF11168">
    <property type="entry name" value="DUF2955"/>
    <property type="match status" value="1"/>
</dbReference>
<dbReference type="InterPro" id="IPR016926">
    <property type="entry name" value="UCP029594"/>
</dbReference>
<proteinExistence type="predicted"/>
<feature type="domain" description="Integral membrane bound transporter" evidence="6">
    <location>
        <begin position="182"/>
        <end position="315"/>
    </location>
</feature>
<organism evidence="7 8">
    <name type="scientific">Vibrio stylophorae</name>
    <dbReference type="NCBI Taxonomy" id="659351"/>
    <lineage>
        <taxon>Bacteria</taxon>
        <taxon>Pseudomonadati</taxon>
        <taxon>Pseudomonadota</taxon>
        <taxon>Gammaproteobacteria</taxon>
        <taxon>Vibrionales</taxon>
        <taxon>Vibrionaceae</taxon>
        <taxon>Vibrio</taxon>
    </lineage>
</organism>
<feature type="transmembrane region" description="Helical" evidence="5">
    <location>
        <begin position="6"/>
        <end position="37"/>
    </location>
</feature>
<feature type="transmembrane region" description="Helical" evidence="5">
    <location>
        <begin position="49"/>
        <end position="68"/>
    </location>
</feature>
<reference evidence="7" key="1">
    <citation type="submission" date="2021-11" db="EMBL/GenBank/DDBJ databases">
        <authorList>
            <person name="Rodrigo-Torres L."/>
            <person name="Arahal R. D."/>
            <person name="Lucena T."/>
        </authorList>
    </citation>
    <scope>NUCLEOTIDE SEQUENCE</scope>
    <source>
        <strain evidence="7">CECT 7929</strain>
    </source>
</reference>
<feature type="transmembrane region" description="Helical" evidence="5">
    <location>
        <begin position="270"/>
        <end position="289"/>
    </location>
</feature>
<keyword evidence="3 5" id="KW-1133">Transmembrane helix</keyword>
<protein>
    <recommendedName>
        <fullName evidence="6">Integral membrane bound transporter domain-containing protein</fullName>
    </recommendedName>
</protein>
<evidence type="ECO:0000256" key="1">
    <source>
        <dbReference type="ARBA" id="ARBA00004141"/>
    </source>
</evidence>
<keyword evidence="2 5" id="KW-0812">Transmembrane</keyword>
<dbReference type="InterPro" id="IPR049453">
    <property type="entry name" value="Memb_transporter_dom"/>
</dbReference>
<dbReference type="Pfam" id="PF13515">
    <property type="entry name" value="FUSC_2"/>
    <property type="match status" value="1"/>
</dbReference>
<dbReference type="Proteomes" id="UP000838672">
    <property type="component" value="Unassembled WGS sequence"/>
</dbReference>
<dbReference type="EMBL" id="CAKLDI010000002">
    <property type="protein sequence ID" value="CAH0535610.1"/>
    <property type="molecule type" value="Genomic_DNA"/>
</dbReference>
<evidence type="ECO:0000313" key="7">
    <source>
        <dbReference type="EMBL" id="CAH0535610.1"/>
    </source>
</evidence>
<gene>
    <name evidence="7" type="ORF">VST7929_03140</name>
</gene>
<dbReference type="InterPro" id="IPR022604">
    <property type="entry name" value="DUF2955"/>
</dbReference>
<evidence type="ECO:0000256" key="3">
    <source>
        <dbReference type="ARBA" id="ARBA00022989"/>
    </source>
</evidence>
<evidence type="ECO:0000259" key="6">
    <source>
        <dbReference type="Pfam" id="PF13515"/>
    </source>
</evidence>
<feature type="transmembrane region" description="Helical" evidence="5">
    <location>
        <begin position="221"/>
        <end position="240"/>
    </location>
</feature>
<evidence type="ECO:0000256" key="5">
    <source>
        <dbReference type="SAM" id="Phobius"/>
    </source>
</evidence>
<comment type="subcellular location">
    <subcellularLocation>
        <location evidence="1">Membrane</location>
        <topology evidence="1">Multi-pass membrane protein</topology>
    </subcellularLocation>
</comment>
<evidence type="ECO:0000313" key="8">
    <source>
        <dbReference type="Proteomes" id="UP000838672"/>
    </source>
</evidence>
<feature type="transmembrane region" description="Helical" evidence="5">
    <location>
        <begin position="125"/>
        <end position="145"/>
    </location>
</feature>
<accession>A0ABN8DVZ9</accession>
<feature type="transmembrane region" description="Helical" evidence="5">
    <location>
        <begin position="301"/>
        <end position="324"/>
    </location>
</feature>
<sequence>MQVMRIWFGCTLGMALSMLFGWSYGFFAVMLPLFVLSQVPQFRWPLLKQMWWAVFCTTIEATLLIQVFQFHWLLQAIAVAIFLLYQCILLSSPRTELKGYVGVLVGSIVLNFASFSFFDMEEFNINLWIIATANIGICALAYYLFPEPVSNGGALAANAVQQVSDKRRITQVVLGWSVAMVTFVLFQLFDLYDSLAALATVLIIIKPMTFVGAVTVARVRMLGTLLGCFAGLVIQLLLGAWFSDGLLMWLAFVLATGPFCWLLTKGPIKAAIAFSAMSALSVPLTTGMVPEQKDATFSILYRFSSIAVAVMLSLLLIWMVQCLIKRAEQKIA</sequence>
<name>A0ABN8DVZ9_9VIBR</name>
<comment type="caution">
    <text evidence="7">The sequence shown here is derived from an EMBL/GenBank/DDBJ whole genome shotgun (WGS) entry which is preliminary data.</text>
</comment>
<dbReference type="PIRSF" id="PIRSF029594">
    <property type="entry name" value="UCP029594"/>
    <property type="match status" value="1"/>
</dbReference>
<feature type="transmembrane region" description="Helical" evidence="5">
    <location>
        <begin position="74"/>
        <end position="92"/>
    </location>
</feature>
<keyword evidence="8" id="KW-1185">Reference proteome</keyword>